<accession>A0A0A9BE99</accession>
<dbReference type="EMBL" id="GBRH01238335">
    <property type="protein sequence ID" value="JAD59560.1"/>
    <property type="molecule type" value="Transcribed_RNA"/>
</dbReference>
<proteinExistence type="predicted"/>
<sequence>MIHITQHQVLASTRTSGQMRWQPRCFGPPCQLLFSFQIPAIPNFPSSSSRGEGYQHAILFTMSVALKLKCFHPISLSMSAALPTKGAMEPKSKPRWLLLFSTAAASKAASSDAMVP</sequence>
<evidence type="ECO:0000313" key="1">
    <source>
        <dbReference type="EMBL" id="JAD59560.1"/>
    </source>
</evidence>
<name>A0A0A9BE99_ARUDO</name>
<protein>
    <submittedName>
        <fullName evidence="1">Uncharacterized protein</fullName>
    </submittedName>
</protein>
<dbReference type="AlphaFoldDB" id="A0A0A9BE99"/>
<organism evidence="1">
    <name type="scientific">Arundo donax</name>
    <name type="common">Giant reed</name>
    <name type="synonym">Donax arundinaceus</name>
    <dbReference type="NCBI Taxonomy" id="35708"/>
    <lineage>
        <taxon>Eukaryota</taxon>
        <taxon>Viridiplantae</taxon>
        <taxon>Streptophyta</taxon>
        <taxon>Embryophyta</taxon>
        <taxon>Tracheophyta</taxon>
        <taxon>Spermatophyta</taxon>
        <taxon>Magnoliopsida</taxon>
        <taxon>Liliopsida</taxon>
        <taxon>Poales</taxon>
        <taxon>Poaceae</taxon>
        <taxon>PACMAD clade</taxon>
        <taxon>Arundinoideae</taxon>
        <taxon>Arundineae</taxon>
        <taxon>Arundo</taxon>
    </lineage>
</organism>
<reference evidence="1" key="1">
    <citation type="submission" date="2014-09" db="EMBL/GenBank/DDBJ databases">
        <authorList>
            <person name="Magalhaes I.L.F."/>
            <person name="Oliveira U."/>
            <person name="Santos F.R."/>
            <person name="Vidigal T.H.D.A."/>
            <person name="Brescovit A.D."/>
            <person name="Santos A.J."/>
        </authorList>
    </citation>
    <scope>NUCLEOTIDE SEQUENCE</scope>
    <source>
        <tissue evidence="1">Shoot tissue taken approximately 20 cm above the soil surface</tissue>
    </source>
</reference>
<reference evidence="1" key="2">
    <citation type="journal article" date="2015" name="Data Brief">
        <title>Shoot transcriptome of the giant reed, Arundo donax.</title>
        <authorList>
            <person name="Barrero R.A."/>
            <person name="Guerrero F.D."/>
            <person name="Moolhuijzen P."/>
            <person name="Goolsby J.A."/>
            <person name="Tidwell J."/>
            <person name="Bellgard S.E."/>
            <person name="Bellgard M.I."/>
        </authorList>
    </citation>
    <scope>NUCLEOTIDE SEQUENCE</scope>
    <source>
        <tissue evidence="1">Shoot tissue taken approximately 20 cm above the soil surface</tissue>
    </source>
</reference>